<feature type="chain" id="PRO_5003919551" description="Lectin-like protein BA14k" evidence="7">
    <location>
        <begin position="21"/>
        <end position="205"/>
    </location>
</feature>
<protein>
    <recommendedName>
        <fullName evidence="3">Lectin-like protein BA14k</fullName>
    </recommendedName>
</protein>
<evidence type="ECO:0000256" key="2">
    <source>
        <dbReference type="ARBA" id="ARBA00010270"/>
    </source>
</evidence>
<proteinExistence type="inferred from homology"/>
<dbReference type="HOGENOM" id="CLU_092318_0_0_5"/>
<evidence type="ECO:0000256" key="1">
    <source>
        <dbReference type="ARBA" id="ARBA00004167"/>
    </source>
</evidence>
<evidence type="ECO:0000313" key="8">
    <source>
        <dbReference type="EMBL" id="EKS38652.1"/>
    </source>
</evidence>
<gene>
    <name evidence="8" type="ORF">HMPREF9696_01121</name>
</gene>
<accession>K8P7V3</accession>
<reference evidence="8 9" key="1">
    <citation type="submission" date="2012-04" db="EMBL/GenBank/DDBJ databases">
        <title>The Genome Sequence of Afipia clevelandensis ATCC 49720.</title>
        <authorList>
            <consortium name="The Broad Institute Genome Sequencing Platform"/>
            <person name="Earl A."/>
            <person name="Ward D."/>
            <person name="Feldgarden M."/>
            <person name="Gevers D."/>
            <person name="Huys G."/>
            <person name="Walker B."/>
            <person name="Young S.K."/>
            <person name="Zeng Q."/>
            <person name="Gargeya S."/>
            <person name="Fitzgerald M."/>
            <person name="Haas B."/>
            <person name="Abouelleil A."/>
            <person name="Alvarado L."/>
            <person name="Arachchi H.M."/>
            <person name="Berlin A."/>
            <person name="Chapman S.B."/>
            <person name="Goldberg J."/>
            <person name="Griggs A."/>
            <person name="Gujja S."/>
            <person name="Hansen M."/>
            <person name="Howarth C."/>
            <person name="Imamovic A."/>
            <person name="Larimer J."/>
            <person name="McCowen C."/>
            <person name="Montmayeur A."/>
            <person name="Murphy C."/>
            <person name="Neiman D."/>
            <person name="Pearson M."/>
            <person name="Priest M."/>
            <person name="Roberts A."/>
            <person name="Saif S."/>
            <person name="Shea T."/>
            <person name="Sisk P."/>
            <person name="Sykes S."/>
            <person name="Wortman J."/>
            <person name="Nusbaum C."/>
            <person name="Birren B."/>
        </authorList>
    </citation>
    <scope>NUCLEOTIDE SEQUENCE [LARGE SCALE GENOMIC DNA]</scope>
    <source>
        <strain evidence="8 9">ATCC 49720</strain>
    </source>
</reference>
<dbReference type="GO" id="GO:0030246">
    <property type="term" value="F:carbohydrate binding"/>
    <property type="evidence" value="ECO:0007669"/>
    <property type="project" value="UniProtKB-KW"/>
</dbReference>
<keyword evidence="4" id="KW-1003">Cell membrane</keyword>
<evidence type="ECO:0000256" key="6">
    <source>
        <dbReference type="ARBA" id="ARBA00025321"/>
    </source>
</evidence>
<comment type="caution">
    <text evidence="8">The sequence shown here is derived from an EMBL/GenBank/DDBJ whole genome shotgun (WGS) entry which is preliminary data.</text>
</comment>
<comment type="function">
    <text evidence="6">Has immunoglobulin-binding and hemagglutination properties, and can bind to mannose. Essential for virulence. May be involved in LPS biosynthesis or polysaccharide transport.</text>
</comment>
<dbReference type="Proteomes" id="UP000001095">
    <property type="component" value="Unassembled WGS sequence"/>
</dbReference>
<dbReference type="InterPro" id="IPR012413">
    <property type="entry name" value="BA14K"/>
</dbReference>
<dbReference type="GO" id="GO:0016020">
    <property type="term" value="C:membrane"/>
    <property type="evidence" value="ECO:0007669"/>
    <property type="project" value="UniProtKB-SubCell"/>
</dbReference>
<dbReference type="PATRIC" id="fig|883079.3.peg.1144"/>
<comment type="subcellular location">
    <subcellularLocation>
        <location evidence="1">Membrane</location>
        <topology evidence="1">Single-pass membrane protein</topology>
    </subcellularLocation>
</comment>
<keyword evidence="9" id="KW-1185">Reference proteome</keyword>
<evidence type="ECO:0000256" key="3">
    <source>
        <dbReference type="ARBA" id="ARBA00020552"/>
    </source>
</evidence>
<dbReference type="RefSeq" id="WP_002711987.1">
    <property type="nucleotide sequence ID" value="NZ_KB375281.1"/>
</dbReference>
<feature type="signal peptide" evidence="7">
    <location>
        <begin position="1"/>
        <end position="20"/>
    </location>
</feature>
<evidence type="ECO:0000256" key="7">
    <source>
        <dbReference type="SAM" id="SignalP"/>
    </source>
</evidence>
<keyword evidence="5" id="KW-0430">Lectin</keyword>
<evidence type="ECO:0000256" key="4">
    <source>
        <dbReference type="ARBA" id="ARBA00022475"/>
    </source>
</evidence>
<keyword evidence="7" id="KW-0732">Signal</keyword>
<dbReference type="Pfam" id="PF07886">
    <property type="entry name" value="BA14K"/>
    <property type="match status" value="1"/>
</dbReference>
<evidence type="ECO:0000313" key="9">
    <source>
        <dbReference type="Proteomes" id="UP000001095"/>
    </source>
</evidence>
<keyword evidence="4" id="KW-0472">Membrane</keyword>
<sequence length="205" mass="20801">MINLKVLGAAALLAVVPALASSVADARPGGGFSRGGGGGGAAFRGGGGGGFRGGGFAARPSFGGGHRMGGFAGRAAIGGAAAGALASRPAFAGRPVAQLGGGRPVAQLNRGWNGHRHWRGRHWRGPGYGFGAGLALGALGSSYYYSDPYYYDTYAYSPDAYVYGDDYAAAPVSDSDVAYCSQRYKSYDPASGTYLGYDGQRHPCP</sequence>
<dbReference type="OrthoDB" id="8256082at2"/>
<dbReference type="AlphaFoldDB" id="K8P7V3"/>
<comment type="similarity">
    <text evidence="2">Belongs to the BA14k family.</text>
</comment>
<organism evidence="8 9">
    <name type="scientific">Afipia clevelandensis ATCC 49720</name>
    <dbReference type="NCBI Taxonomy" id="883079"/>
    <lineage>
        <taxon>Bacteria</taxon>
        <taxon>Pseudomonadati</taxon>
        <taxon>Pseudomonadota</taxon>
        <taxon>Alphaproteobacteria</taxon>
        <taxon>Hyphomicrobiales</taxon>
        <taxon>Nitrobacteraceae</taxon>
        <taxon>Afipia</taxon>
    </lineage>
</organism>
<dbReference type="EMBL" id="AGWY01000006">
    <property type="protein sequence ID" value="EKS38652.1"/>
    <property type="molecule type" value="Genomic_DNA"/>
</dbReference>
<name>K8P7V3_9BRAD</name>
<evidence type="ECO:0000256" key="5">
    <source>
        <dbReference type="ARBA" id="ARBA00022734"/>
    </source>
</evidence>